<evidence type="ECO:0000313" key="9">
    <source>
        <dbReference type="Proteomes" id="UP001149165"/>
    </source>
</evidence>
<dbReference type="Proteomes" id="UP001149165">
    <property type="component" value="Unassembled WGS sequence"/>
</dbReference>
<dbReference type="PANTHER" id="PTHR39267:SF1">
    <property type="entry name" value="SURVIVAL MOTOR NEURON PROTEIN"/>
    <property type="match status" value="1"/>
</dbReference>
<evidence type="ECO:0000256" key="5">
    <source>
        <dbReference type="ARBA" id="ARBA00023242"/>
    </source>
</evidence>
<keyword evidence="4" id="KW-0508">mRNA splicing</keyword>
<evidence type="ECO:0000259" key="7">
    <source>
        <dbReference type="Pfam" id="PF20636"/>
    </source>
</evidence>
<dbReference type="InterPro" id="IPR040424">
    <property type="entry name" value="Smn1"/>
</dbReference>
<proteinExistence type="inferred from homology"/>
<accession>A0A9W9G8R2</accession>
<reference evidence="8" key="2">
    <citation type="journal article" date="2023" name="IMA Fungus">
        <title>Comparative genomic study of the Penicillium genus elucidates a diverse pangenome and 15 lateral gene transfer events.</title>
        <authorList>
            <person name="Petersen C."/>
            <person name="Sorensen T."/>
            <person name="Nielsen M.R."/>
            <person name="Sondergaard T.E."/>
            <person name="Sorensen J.L."/>
            <person name="Fitzpatrick D.A."/>
            <person name="Frisvad J.C."/>
            <person name="Nielsen K.L."/>
        </authorList>
    </citation>
    <scope>NUCLEOTIDE SEQUENCE</scope>
    <source>
        <strain evidence="8">IBT 30069</strain>
    </source>
</reference>
<evidence type="ECO:0000256" key="3">
    <source>
        <dbReference type="ARBA" id="ARBA00022664"/>
    </source>
</evidence>
<evidence type="ECO:0000256" key="6">
    <source>
        <dbReference type="SAM" id="MobiDB-lite"/>
    </source>
</evidence>
<name>A0A9W9G8R2_9EURO</name>
<comment type="similarity">
    <text evidence="2">Belongs to the SMN family.</text>
</comment>
<evidence type="ECO:0000313" key="8">
    <source>
        <dbReference type="EMBL" id="KAJ5113512.1"/>
    </source>
</evidence>
<dbReference type="CDD" id="cd22851">
    <property type="entry name" value="SMN_N"/>
    <property type="match status" value="1"/>
</dbReference>
<feature type="region of interest" description="Disordered" evidence="6">
    <location>
        <begin position="50"/>
        <end position="131"/>
    </location>
</feature>
<keyword evidence="9" id="KW-1185">Reference proteome</keyword>
<feature type="compositionally biased region" description="Acidic residues" evidence="6">
    <location>
        <begin position="54"/>
        <end position="73"/>
    </location>
</feature>
<dbReference type="OrthoDB" id="197400at2759"/>
<dbReference type="Pfam" id="PF20636">
    <property type="entry name" value="SMN_G2-BD"/>
    <property type="match status" value="1"/>
</dbReference>
<dbReference type="GO" id="GO:0008380">
    <property type="term" value="P:RNA splicing"/>
    <property type="evidence" value="ECO:0007669"/>
    <property type="project" value="UniProtKB-KW"/>
</dbReference>
<protein>
    <recommendedName>
        <fullName evidence="7">Survival Motor Neuron Gemin2-binding domain-containing protein</fullName>
    </recommendedName>
</protein>
<dbReference type="EMBL" id="JAPQKH010000002">
    <property type="protein sequence ID" value="KAJ5113512.1"/>
    <property type="molecule type" value="Genomic_DNA"/>
</dbReference>
<evidence type="ECO:0000256" key="2">
    <source>
        <dbReference type="ARBA" id="ARBA00005371"/>
    </source>
</evidence>
<dbReference type="AlphaFoldDB" id="A0A9W9G8R2"/>
<dbReference type="GO" id="GO:0006397">
    <property type="term" value="P:mRNA processing"/>
    <property type="evidence" value="ECO:0007669"/>
    <property type="project" value="UniProtKB-KW"/>
</dbReference>
<feature type="domain" description="Survival Motor Neuron Gemin2-binding" evidence="7">
    <location>
        <begin position="13"/>
        <end position="33"/>
    </location>
</feature>
<dbReference type="InterPro" id="IPR047313">
    <property type="entry name" value="SMN_C"/>
</dbReference>
<comment type="caution">
    <text evidence="8">The sequence shown here is derived from an EMBL/GenBank/DDBJ whole genome shotgun (WGS) entry which is preliminary data.</text>
</comment>
<keyword evidence="3" id="KW-0507">mRNA processing</keyword>
<evidence type="ECO:0000256" key="4">
    <source>
        <dbReference type="ARBA" id="ARBA00023187"/>
    </source>
</evidence>
<dbReference type="InterPro" id="IPR049481">
    <property type="entry name" value="SMN_G2-BD"/>
</dbReference>
<dbReference type="PANTHER" id="PTHR39267">
    <property type="entry name" value="SURVIVAL MOTOR NEURON-LIKE PROTEIN 1"/>
    <property type="match status" value="1"/>
</dbReference>
<dbReference type="CDD" id="cd22852">
    <property type="entry name" value="SMN_C"/>
    <property type="match status" value="1"/>
</dbReference>
<sequence length="178" mass="19934">MGKSKHEKPLSHEEIWDDSALVRSWEDAVEEYQLYHSIHAKGENVEDVLREAEESGILEEDPEAVGGDEEAYDENVTMEGDTADSNIPVTDPKDSVDQSTTEDIQQPIKEEPKPAASQESKIPPGAMPMPEPIMAQVQDENLKRLMMSWYYAGYYTGLYEGQQQGNQSNGSEGQIWLA</sequence>
<keyword evidence="5" id="KW-0539">Nucleus</keyword>
<reference evidence="8" key="1">
    <citation type="submission" date="2022-11" db="EMBL/GenBank/DDBJ databases">
        <authorList>
            <person name="Petersen C."/>
        </authorList>
    </citation>
    <scope>NUCLEOTIDE SEQUENCE</scope>
    <source>
        <strain evidence="8">IBT 30069</strain>
    </source>
</reference>
<dbReference type="Pfam" id="PF20635">
    <property type="entry name" value="SMN_YG-box"/>
    <property type="match status" value="1"/>
</dbReference>
<gene>
    <name evidence="8" type="ORF">N7456_002046</name>
</gene>
<dbReference type="GO" id="GO:0005634">
    <property type="term" value="C:nucleus"/>
    <property type="evidence" value="ECO:0007669"/>
    <property type="project" value="UniProtKB-SubCell"/>
</dbReference>
<organism evidence="8 9">
    <name type="scientific">Penicillium angulare</name>
    <dbReference type="NCBI Taxonomy" id="116970"/>
    <lineage>
        <taxon>Eukaryota</taxon>
        <taxon>Fungi</taxon>
        <taxon>Dikarya</taxon>
        <taxon>Ascomycota</taxon>
        <taxon>Pezizomycotina</taxon>
        <taxon>Eurotiomycetes</taxon>
        <taxon>Eurotiomycetidae</taxon>
        <taxon>Eurotiales</taxon>
        <taxon>Aspergillaceae</taxon>
        <taxon>Penicillium</taxon>
    </lineage>
</organism>
<comment type="subcellular location">
    <subcellularLocation>
        <location evidence="1">Nucleus</location>
    </subcellularLocation>
</comment>
<evidence type="ECO:0000256" key="1">
    <source>
        <dbReference type="ARBA" id="ARBA00004123"/>
    </source>
</evidence>